<sequence>MAVFGLPTPAPVSGAVGLVTGVAGRLSGGGRDVWERPGRLHIETHGVHGAGGDRVARRVERVLERHPGVVWARVNAAACRVVVAVADPPPPRRELVALVQRAESAPVSVEEEVAEEEFHHPAEGVRGTRVLSNLAVDAAALGLAGLTRVAPWAPLPAELAGLVSAVSLHPRLRELTARHLHGREQAESRVAMAIGLAHALAGGGAGAVLDVAQRVGQWQEARADQRAWREAEPRLIRGPQDADADPVAVERPCGLPDGPVERYQRRVLAAGAAAVPAIAPLAGWRRAAAAGLATLPRATEVGRAAFASHLGQVLARDGALVMDRAVLRLLGRLDTLVLDDAALRTGRWELTDLVPLAGVDAGDVAEAGFALFSPEDAQAVRRAGEWVLGPVEKLELRGRTGVRQRRRLAETGADLVLGLARGRRLEAVLAAERETAPGLDAVIAAARRAHLKIVLTTDEQRPRAGYADAVVRPHRGLAAAVREIQAAGGAVMLISGDRRALGAADCGLGTHRDGSPPPWGAHVLVGSDLAAAVLLVEAVAAARYVDRDCIVLSQAATGIGAVSALEGGSARPSARSVGAVNGGAALAFADGVWRAHDLHTRAPARAAARPPWHLMPAEAVLRRLDTREGGLTSSEAKRRWRAGRRPEPLGTSLGAAFMEELANPLTPILAGGAALSAVVGSLVDAGLVAGISGISALTGAVQRVRTDRALTELLARSAIGARVRRDGVEQVVTAERLVPGDLVTLGPGDVVPADCRLVRAEGAEADESSLTGESLPVAKDVVPVIAAELAERRSMLYEGTTLAAGRAVAVVVATGADTEVGRSMAAARQRAPATGVQTHLSRFTRHSLPVALGSAAAVTGAGLLHGVSARRNLGAAVNLAIASVPEGLPFLVNAAQLAAARRLADLGALVRNPRTIEALGRVDVLCFDKTGTLTEGRPAVREVHDGAHSRPPQALDGPCRTVVAAALRASPAARHPQDLAHQTDRAVVECARRARIRPGTGQRGWRRILALPFEPSRGFHATLGRTGTQRILSVKGAPEVVLSRCRWRRTDGRETAMTAHDHAALTDLAERLAGAGHRVLAVAERRLPGNARPPSTARRPDDALEAGQIDDEAVRDLVFLGLLALADPVRTSAAPAAARLRDAGVQTVMISGDHPATADAIAATVHPDAAPNHVITGAQLDRLDDSALDRRLPHINVIARCSPAQKVRIIQAYRRLGKVVAMTGDGANDAPAIRLADVGIALGRRGTPAAQAAADLVVSDDRLETIIAALIEGRAMWSSVRHALGILLGGNLGEIAFTVLGAALTGRSPLNTRQLLLVNLLTDLAPALAIALRPPSRYDIAHLLREGPDVSFGKPLTQEMTIRALATTAGAAGAWLAARLTGRRHRAATVALAALVGTQLGQTLLIGGADRNVLAAGLGSAALLAAVIQTPIVSGFFGCTPLGPVGWSIALGSATAGSIFGAVLTHWPPYPTRNPLP</sequence>
<dbReference type="Pfam" id="PF00122">
    <property type="entry name" value="E1-E2_ATPase"/>
    <property type="match status" value="1"/>
</dbReference>
<gene>
    <name evidence="13" type="ORF">GCM10022214_38480</name>
</gene>
<dbReference type="Pfam" id="PF00690">
    <property type="entry name" value="Cation_ATPase_N"/>
    <property type="match status" value="1"/>
</dbReference>
<keyword evidence="2 11" id="KW-0812">Transmembrane</keyword>
<evidence type="ECO:0000256" key="10">
    <source>
        <dbReference type="ARBA" id="ARBA00049360"/>
    </source>
</evidence>
<keyword evidence="9 11" id="KW-0472">Membrane</keyword>
<reference evidence="14" key="1">
    <citation type="journal article" date="2019" name="Int. J. Syst. Evol. Microbiol.">
        <title>The Global Catalogue of Microorganisms (GCM) 10K type strain sequencing project: providing services to taxonomists for standard genome sequencing and annotation.</title>
        <authorList>
            <consortium name="The Broad Institute Genomics Platform"/>
            <consortium name="The Broad Institute Genome Sequencing Center for Infectious Disease"/>
            <person name="Wu L."/>
            <person name="Ma J."/>
        </authorList>
    </citation>
    <scope>NUCLEOTIDE SEQUENCE [LARGE SCALE GENOMIC DNA]</scope>
    <source>
        <strain evidence="14">JCM 16702</strain>
    </source>
</reference>
<evidence type="ECO:0000256" key="3">
    <source>
        <dbReference type="ARBA" id="ARBA00022723"/>
    </source>
</evidence>
<dbReference type="SUPFAM" id="SSF81665">
    <property type="entry name" value="Calcium ATPase, transmembrane domain M"/>
    <property type="match status" value="1"/>
</dbReference>
<accession>A0ABP7VYE6</accession>
<dbReference type="InterPro" id="IPR004014">
    <property type="entry name" value="ATPase_P-typ_cation-transptr_N"/>
</dbReference>
<keyword evidence="5" id="KW-0067">ATP-binding</keyword>
<dbReference type="InterPro" id="IPR044492">
    <property type="entry name" value="P_typ_ATPase_HD_dom"/>
</dbReference>
<feature type="transmembrane region" description="Helical" evidence="11">
    <location>
        <begin position="1390"/>
        <end position="1407"/>
    </location>
</feature>
<dbReference type="EMBL" id="BAAAZG010000024">
    <property type="protein sequence ID" value="GAA4077178.1"/>
    <property type="molecule type" value="Genomic_DNA"/>
</dbReference>
<dbReference type="InterPro" id="IPR006068">
    <property type="entry name" value="ATPase_P-typ_cation-transptr_C"/>
</dbReference>
<dbReference type="InterPro" id="IPR001757">
    <property type="entry name" value="P_typ_ATPase"/>
</dbReference>
<evidence type="ECO:0000313" key="14">
    <source>
        <dbReference type="Proteomes" id="UP001500683"/>
    </source>
</evidence>
<evidence type="ECO:0000256" key="9">
    <source>
        <dbReference type="ARBA" id="ARBA00023136"/>
    </source>
</evidence>
<dbReference type="Pfam" id="PF00689">
    <property type="entry name" value="Cation_ATPase_C"/>
    <property type="match status" value="1"/>
</dbReference>
<evidence type="ECO:0000256" key="7">
    <source>
        <dbReference type="ARBA" id="ARBA00022967"/>
    </source>
</evidence>
<dbReference type="SUPFAM" id="SSF81653">
    <property type="entry name" value="Calcium ATPase, transduction domain A"/>
    <property type="match status" value="1"/>
</dbReference>
<protein>
    <submittedName>
        <fullName evidence="13">Cation-translocating P-type ATPase</fullName>
    </submittedName>
</protein>
<dbReference type="PRINTS" id="PR00119">
    <property type="entry name" value="CATATPASE"/>
</dbReference>
<evidence type="ECO:0000256" key="2">
    <source>
        <dbReference type="ARBA" id="ARBA00022692"/>
    </source>
</evidence>
<feature type="transmembrane region" description="Helical" evidence="11">
    <location>
        <begin position="1413"/>
        <end position="1433"/>
    </location>
</feature>
<dbReference type="SFLD" id="SFLDS00003">
    <property type="entry name" value="Haloacid_Dehalogenase"/>
    <property type="match status" value="1"/>
</dbReference>
<evidence type="ECO:0000256" key="6">
    <source>
        <dbReference type="ARBA" id="ARBA00022842"/>
    </source>
</evidence>
<name>A0ABP7VYE6_9ACTN</name>
<feature type="transmembrane region" description="Helical" evidence="11">
    <location>
        <begin position="1445"/>
        <end position="1467"/>
    </location>
</feature>
<proteinExistence type="predicted"/>
<dbReference type="InterPro" id="IPR008250">
    <property type="entry name" value="ATPase_P-typ_transduc_dom_A_sf"/>
</dbReference>
<dbReference type="Gene3D" id="3.40.50.1000">
    <property type="entry name" value="HAD superfamily/HAD-like"/>
    <property type="match status" value="2"/>
</dbReference>
<keyword evidence="14" id="KW-1185">Reference proteome</keyword>
<evidence type="ECO:0000256" key="5">
    <source>
        <dbReference type="ARBA" id="ARBA00022840"/>
    </source>
</evidence>
<evidence type="ECO:0000313" key="13">
    <source>
        <dbReference type="EMBL" id="GAA4077178.1"/>
    </source>
</evidence>
<dbReference type="InterPro" id="IPR023214">
    <property type="entry name" value="HAD_sf"/>
</dbReference>
<dbReference type="InterPro" id="IPR018303">
    <property type="entry name" value="ATPase_P-typ_P_site"/>
</dbReference>
<dbReference type="PROSITE" id="PS00154">
    <property type="entry name" value="ATPASE_E1_E2"/>
    <property type="match status" value="1"/>
</dbReference>
<evidence type="ECO:0000256" key="11">
    <source>
        <dbReference type="SAM" id="Phobius"/>
    </source>
</evidence>
<dbReference type="NCBIfam" id="TIGR01494">
    <property type="entry name" value="ATPase_P-type"/>
    <property type="match status" value="2"/>
</dbReference>
<dbReference type="InterPro" id="IPR059000">
    <property type="entry name" value="ATPase_P-type_domA"/>
</dbReference>
<keyword evidence="8 11" id="KW-1133">Transmembrane helix</keyword>
<comment type="catalytic activity">
    <reaction evidence="10">
        <text>ATP + H2O = ADP + phosphate + H(+)</text>
        <dbReference type="Rhea" id="RHEA:13065"/>
        <dbReference type="ChEBI" id="CHEBI:15377"/>
        <dbReference type="ChEBI" id="CHEBI:15378"/>
        <dbReference type="ChEBI" id="CHEBI:30616"/>
        <dbReference type="ChEBI" id="CHEBI:43474"/>
        <dbReference type="ChEBI" id="CHEBI:456216"/>
    </reaction>
</comment>
<dbReference type="SFLD" id="SFLDF00027">
    <property type="entry name" value="p-type_atpase"/>
    <property type="match status" value="1"/>
</dbReference>
<evidence type="ECO:0000259" key="12">
    <source>
        <dbReference type="SMART" id="SM00831"/>
    </source>
</evidence>
<evidence type="ECO:0000256" key="4">
    <source>
        <dbReference type="ARBA" id="ARBA00022741"/>
    </source>
</evidence>
<dbReference type="RefSeq" id="WP_344949018.1">
    <property type="nucleotide sequence ID" value="NZ_BAAAZG010000024.1"/>
</dbReference>
<keyword evidence="4" id="KW-0547">Nucleotide-binding</keyword>
<dbReference type="InterPro" id="IPR023299">
    <property type="entry name" value="ATPase_P-typ_cyto_dom_N"/>
</dbReference>
<comment type="subcellular location">
    <subcellularLocation>
        <location evidence="1">Cell membrane</location>
        <topology evidence="1">Multi-pass membrane protein</topology>
    </subcellularLocation>
</comment>
<dbReference type="InterPro" id="IPR036412">
    <property type="entry name" value="HAD-like_sf"/>
</dbReference>
<dbReference type="Gene3D" id="1.20.1110.10">
    <property type="entry name" value="Calcium-transporting ATPase, transmembrane domain"/>
    <property type="match status" value="2"/>
</dbReference>
<dbReference type="SUPFAM" id="SSF56784">
    <property type="entry name" value="HAD-like"/>
    <property type="match status" value="1"/>
</dbReference>
<dbReference type="PANTHER" id="PTHR24093:SF513">
    <property type="entry name" value="CATION-TRANSPORTING ATPASE I-RELATED"/>
    <property type="match status" value="1"/>
</dbReference>
<dbReference type="Pfam" id="PF13246">
    <property type="entry name" value="Cation_ATPase"/>
    <property type="match status" value="1"/>
</dbReference>
<keyword evidence="3" id="KW-0479">Metal-binding</keyword>
<keyword evidence="6" id="KW-0460">Magnesium</keyword>
<dbReference type="InterPro" id="IPR023298">
    <property type="entry name" value="ATPase_P-typ_TM_dom_sf"/>
</dbReference>
<keyword evidence="7" id="KW-1278">Translocase</keyword>
<dbReference type="Gene3D" id="3.40.1110.10">
    <property type="entry name" value="Calcium-transporting ATPase, cytoplasmic domain N"/>
    <property type="match status" value="1"/>
</dbReference>
<organism evidence="13 14">
    <name type="scientific">Actinomadura miaoliensis</name>
    <dbReference type="NCBI Taxonomy" id="430685"/>
    <lineage>
        <taxon>Bacteria</taxon>
        <taxon>Bacillati</taxon>
        <taxon>Actinomycetota</taxon>
        <taxon>Actinomycetes</taxon>
        <taxon>Streptosporangiales</taxon>
        <taxon>Thermomonosporaceae</taxon>
        <taxon>Actinomadura</taxon>
    </lineage>
</organism>
<dbReference type="Proteomes" id="UP001500683">
    <property type="component" value="Unassembled WGS sequence"/>
</dbReference>
<feature type="transmembrane region" description="Helical" evidence="11">
    <location>
        <begin position="1283"/>
        <end position="1303"/>
    </location>
</feature>
<dbReference type="SFLD" id="SFLDG00002">
    <property type="entry name" value="C1.7:_P-type_atpase_like"/>
    <property type="match status" value="1"/>
</dbReference>
<evidence type="ECO:0000256" key="1">
    <source>
        <dbReference type="ARBA" id="ARBA00004651"/>
    </source>
</evidence>
<dbReference type="SUPFAM" id="SSF81660">
    <property type="entry name" value="Metal cation-transporting ATPase, ATP-binding domain N"/>
    <property type="match status" value="1"/>
</dbReference>
<evidence type="ECO:0000256" key="8">
    <source>
        <dbReference type="ARBA" id="ARBA00022989"/>
    </source>
</evidence>
<dbReference type="PANTHER" id="PTHR24093">
    <property type="entry name" value="CATION TRANSPORTING ATPASE"/>
    <property type="match status" value="1"/>
</dbReference>
<comment type="caution">
    <text evidence="13">The sequence shown here is derived from an EMBL/GenBank/DDBJ whole genome shotgun (WGS) entry which is preliminary data.</text>
</comment>
<feature type="domain" description="Cation-transporting P-type ATPase N-terminal" evidence="12">
    <location>
        <begin position="611"/>
        <end position="681"/>
    </location>
</feature>
<dbReference type="SMART" id="SM00831">
    <property type="entry name" value="Cation_ATPase_N"/>
    <property type="match status" value="1"/>
</dbReference>
<dbReference type="Gene3D" id="2.70.150.10">
    <property type="entry name" value="Calcium-transporting ATPase, cytoplasmic transduction domain A"/>
    <property type="match status" value="1"/>
</dbReference>